<gene>
    <name evidence="1" type="ORF">HMPREF1119_1018</name>
</gene>
<proteinExistence type="predicted"/>
<accession>A0ABN0ESU6</accession>
<evidence type="ECO:0000313" key="2">
    <source>
        <dbReference type="Proteomes" id="UP000003778"/>
    </source>
</evidence>
<keyword evidence="2" id="KW-1185">Reference proteome</keyword>
<comment type="caution">
    <text evidence="1">The sequence shown here is derived from an EMBL/GenBank/DDBJ whole genome shotgun (WGS) entry which is preliminary data.</text>
</comment>
<protein>
    <submittedName>
        <fullName evidence="1">Uncharacterized protein</fullName>
    </submittedName>
</protein>
<dbReference type="EMBL" id="AJTC01000042">
    <property type="protein sequence ID" value="EIJ28652.1"/>
    <property type="molecule type" value="Genomic_DNA"/>
</dbReference>
<reference evidence="1 2" key="1">
    <citation type="submission" date="2012-04" db="EMBL/GenBank/DDBJ databases">
        <authorList>
            <person name="Durkin A.S."/>
            <person name="McCorrison J."/>
            <person name="Torralba M."/>
            <person name="Gillis M."/>
            <person name="Methe B."/>
            <person name="Sutton G."/>
            <person name="Nelson K.E."/>
        </authorList>
    </citation>
    <scope>NUCLEOTIDE SEQUENCE [LARGE SCALE GENOMIC DNA]</scope>
    <source>
        <strain evidence="1 2">HK2019</strain>
    </source>
</reference>
<name>A0ABN0ESU6_HAEPA</name>
<sequence>MQDNEDYLFTSDMFNEYLNMKKIGPYCPCCRKDVYQYKSFGMEQRATVIKDGEIQKSPDENDNVGLGFIYTTIDAKGEMKGIRQGASGVFLFRCENCGFLRTFDAEFVKMEYKRLKREEQDKKE</sequence>
<dbReference type="RefSeq" id="WP_005700154.1">
    <property type="nucleotide sequence ID" value="NZ_AJTC01000042.1"/>
</dbReference>
<dbReference type="Proteomes" id="UP000003778">
    <property type="component" value="Unassembled WGS sequence"/>
</dbReference>
<evidence type="ECO:0000313" key="1">
    <source>
        <dbReference type="EMBL" id="EIJ28652.1"/>
    </source>
</evidence>
<organism evidence="1 2">
    <name type="scientific">Haemophilus parainfluenzae HK2019</name>
    <dbReference type="NCBI Taxonomy" id="1095746"/>
    <lineage>
        <taxon>Bacteria</taxon>
        <taxon>Pseudomonadati</taxon>
        <taxon>Pseudomonadota</taxon>
        <taxon>Gammaproteobacteria</taxon>
        <taxon>Pasteurellales</taxon>
        <taxon>Pasteurellaceae</taxon>
        <taxon>Haemophilus</taxon>
    </lineage>
</organism>